<feature type="compositionally biased region" description="Basic and acidic residues" evidence="1">
    <location>
        <begin position="30"/>
        <end position="44"/>
    </location>
</feature>
<feature type="region of interest" description="Disordered" evidence="1">
    <location>
        <begin position="26"/>
        <end position="57"/>
    </location>
</feature>
<gene>
    <name evidence="2" type="ORF">COU10_03210</name>
</gene>
<protein>
    <recommendedName>
        <fullName evidence="4">30S ribosomal protein S21</fullName>
    </recommendedName>
</protein>
<evidence type="ECO:0000256" key="1">
    <source>
        <dbReference type="SAM" id="MobiDB-lite"/>
    </source>
</evidence>
<sequence length="70" mass="8374">MISVKKRKGESANSLMYRFNKKMRQSGVVKESRSRRFTTRDLSKTKRRQSALHREEKKLDYLKKKKLGTI</sequence>
<organism evidence="2 3">
    <name type="scientific">Candidatus Harrisonbacteria bacterium CG10_big_fil_rev_8_21_14_0_10_45_28</name>
    <dbReference type="NCBI Taxonomy" id="1974586"/>
    <lineage>
        <taxon>Bacteria</taxon>
        <taxon>Candidatus Harrisoniibacteriota</taxon>
    </lineage>
</organism>
<comment type="caution">
    <text evidence="2">The sequence shown here is derived from an EMBL/GenBank/DDBJ whole genome shotgun (WGS) entry which is preliminary data.</text>
</comment>
<evidence type="ECO:0000313" key="3">
    <source>
        <dbReference type="Proteomes" id="UP000230903"/>
    </source>
</evidence>
<evidence type="ECO:0008006" key="4">
    <source>
        <dbReference type="Google" id="ProtNLM"/>
    </source>
</evidence>
<dbReference type="Proteomes" id="UP000230903">
    <property type="component" value="Unassembled WGS sequence"/>
</dbReference>
<proteinExistence type="predicted"/>
<evidence type="ECO:0000313" key="2">
    <source>
        <dbReference type="EMBL" id="PIR87712.1"/>
    </source>
</evidence>
<dbReference type="EMBL" id="PFBC01000051">
    <property type="protein sequence ID" value="PIR87712.1"/>
    <property type="molecule type" value="Genomic_DNA"/>
</dbReference>
<accession>A0A2H0UMR6</accession>
<name>A0A2H0UMR6_9BACT</name>
<dbReference type="AlphaFoldDB" id="A0A2H0UMR6"/>
<reference evidence="3" key="1">
    <citation type="submission" date="2017-09" db="EMBL/GenBank/DDBJ databases">
        <title>Depth-based differentiation of microbial function through sediment-hosted aquifers and enrichment of novel symbionts in the deep terrestrial subsurface.</title>
        <authorList>
            <person name="Probst A.J."/>
            <person name="Ladd B."/>
            <person name="Jarett J.K."/>
            <person name="Geller-Mcgrath D.E."/>
            <person name="Sieber C.M.K."/>
            <person name="Emerson J.B."/>
            <person name="Anantharaman K."/>
            <person name="Thomas B.C."/>
            <person name="Malmstrom R."/>
            <person name="Stieglmeier M."/>
            <person name="Klingl A."/>
            <person name="Woyke T."/>
            <person name="Ryan C.M."/>
            <person name="Banfield J.F."/>
        </authorList>
    </citation>
    <scope>NUCLEOTIDE SEQUENCE [LARGE SCALE GENOMIC DNA]</scope>
</reference>